<dbReference type="EMBL" id="SDMQ01000003">
    <property type="protein sequence ID" value="TBT86612.1"/>
    <property type="molecule type" value="Genomic_DNA"/>
</dbReference>
<keyword evidence="3" id="KW-1185">Reference proteome</keyword>
<evidence type="ECO:0000313" key="2">
    <source>
        <dbReference type="EMBL" id="TBT86612.1"/>
    </source>
</evidence>
<dbReference type="SUPFAM" id="SSF53067">
    <property type="entry name" value="Actin-like ATPase domain"/>
    <property type="match status" value="2"/>
</dbReference>
<dbReference type="RefSeq" id="WP_131167397.1">
    <property type="nucleotide sequence ID" value="NZ_SDMQ01000003.1"/>
</dbReference>
<name>A0A4Q9KG47_9ACTN</name>
<evidence type="ECO:0000259" key="1">
    <source>
        <dbReference type="Pfam" id="PF00814"/>
    </source>
</evidence>
<dbReference type="NCBIfam" id="TIGR03725">
    <property type="entry name" value="T6A_YeaZ"/>
    <property type="match status" value="1"/>
</dbReference>
<accession>A0A4Q9KG47</accession>
<dbReference type="InterPro" id="IPR000905">
    <property type="entry name" value="Gcp-like_dom"/>
</dbReference>
<proteinExistence type="predicted"/>
<sequence length="214" mass="21975">MTTTLAVDTSTVVAAAIAVDGRIVASARVDDTRAHAEELMPLVQRVAAEAGVALADVERIVAGVGPGPFTGLRVGVVTALTLAEVLAVPVAGACSLDAVAAEWASAGAPEEFLVVSDARRKEVFWARYDGAGRRLSGPDVAAPDTLPALPLAGPGAHLVGAVTGPTQLDAGWLAAADLPDAGLEPLYLRRPDAEVPTRVKSALPQPRLSLRRTR</sequence>
<dbReference type="GO" id="GO:0002949">
    <property type="term" value="P:tRNA threonylcarbamoyladenosine modification"/>
    <property type="evidence" value="ECO:0007669"/>
    <property type="project" value="InterPro"/>
</dbReference>
<dbReference type="InterPro" id="IPR043129">
    <property type="entry name" value="ATPase_NBD"/>
</dbReference>
<dbReference type="OrthoDB" id="9809995at2"/>
<comment type="caution">
    <text evidence="2">The sequence shown here is derived from an EMBL/GenBank/DDBJ whole genome shotgun (WGS) entry which is preliminary data.</text>
</comment>
<gene>
    <name evidence="2" type="primary">tsaB</name>
    <name evidence="2" type="ORF">ET989_04695</name>
</gene>
<evidence type="ECO:0000313" key="3">
    <source>
        <dbReference type="Proteomes" id="UP000292373"/>
    </source>
</evidence>
<reference evidence="2 3" key="1">
    <citation type="submission" date="2019-01" db="EMBL/GenBank/DDBJ databases">
        <title>Lactibacter flavus gen. nov., sp. nov., a novel bacterium of the family Propionibacteriaceae isolated from raw milk and dairy products.</title>
        <authorList>
            <person name="Huptas C."/>
            <person name="Wenning M."/>
            <person name="Breitenwieser F."/>
            <person name="Doll E."/>
            <person name="Von Neubeck M."/>
            <person name="Busse H.-J."/>
            <person name="Scherer S."/>
        </authorList>
    </citation>
    <scope>NUCLEOTIDE SEQUENCE [LARGE SCALE GENOMIC DNA]</scope>
    <source>
        <strain evidence="2 3">KCTC 33808</strain>
    </source>
</reference>
<dbReference type="GO" id="GO:0016740">
    <property type="term" value="F:transferase activity"/>
    <property type="evidence" value="ECO:0007669"/>
    <property type="project" value="UniProtKB-KW"/>
</dbReference>
<protein>
    <submittedName>
        <fullName evidence="2">tRNA (Adenosine(37)-N6)-threonylcarbamoyltransferase complex dimerization subunit type 1 TsaB</fullName>
    </submittedName>
</protein>
<keyword evidence="2" id="KW-0808">Transferase</keyword>
<dbReference type="AlphaFoldDB" id="A0A4Q9KG47"/>
<dbReference type="Pfam" id="PF00814">
    <property type="entry name" value="TsaD"/>
    <property type="match status" value="1"/>
</dbReference>
<dbReference type="Gene3D" id="3.30.420.40">
    <property type="match status" value="1"/>
</dbReference>
<dbReference type="InterPro" id="IPR022496">
    <property type="entry name" value="T6A_TsaB"/>
</dbReference>
<dbReference type="CDD" id="cd24032">
    <property type="entry name" value="ASKHA_NBD_TsaB"/>
    <property type="match status" value="1"/>
</dbReference>
<feature type="domain" description="Gcp-like" evidence="1">
    <location>
        <begin position="33"/>
        <end position="146"/>
    </location>
</feature>
<organism evidence="2 3">
    <name type="scientific">Propioniciclava sinopodophylli</name>
    <dbReference type="NCBI Taxonomy" id="1837344"/>
    <lineage>
        <taxon>Bacteria</taxon>
        <taxon>Bacillati</taxon>
        <taxon>Actinomycetota</taxon>
        <taxon>Actinomycetes</taxon>
        <taxon>Propionibacteriales</taxon>
        <taxon>Propionibacteriaceae</taxon>
        <taxon>Propioniciclava</taxon>
    </lineage>
</organism>
<dbReference type="Proteomes" id="UP000292373">
    <property type="component" value="Unassembled WGS sequence"/>
</dbReference>